<dbReference type="EMBL" id="VGLS01000383">
    <property type="protein sequence ID" value="MBM3224682.1"/>
    <property type="molecule type" value="Genomic_DNA"/>
</dbReference>
<reference evidence="2" key="1">
    <citation type="submission" date="2019-03" db="EMBL/GenBank/DDBJ databases">
        <title>Lake Tanganyika Metagenome-Assembled Genomes (MAGs).</title>
        <authorList>
            <person name="Tran P."/>
        </authorList>
    </citation>
    <scope>NUCLEOTIDE SEQUENCE</scope>
    <source>
        <strain evidence="2">K_DeepCast_65m_m2_066</strain>
    </source>
</reference>
<name>A0A938B196_UNCTE</name>
<dbReference type="AlphaFoldDB" id="A0A938B196"/>
<organism evidence="2 3">
    <name type="scientific">Tectimicrobiota bacterium</name>
    <dbReference type="NCBI Taxonomy" id="2528274"/>
    <lineage>
        <taxon>Bacteria</taxon>
        <taxon>Pseudomonadati</taxon>
        <taxon>Nitrospinota/Tectimicrobiota group</taxon>
        <taxon>Candidatus Tectimicrobiota</taxon>
    </lineage>
</organism>
<dbReference type="Pfam" id="PF09414">
    <property type="entry name" value="RNA_ligase"/>
    <property type="match status" value="1"/>
</dbReference>
<feature type="non-terminal residue" evidence="2">
    <location>
        <position position="229"/>
    </location>
</feature>
<dbReference type="Proteomes" id="UP000712673">
    <property type="component" value="Unassembled WGS sequence"/>
</dbReference>
<evidence type="ECO:0000259" key="1">
    <source>
        <dbReference type="Pfam" id="PF09414"/>
    </source>
</evidence>
<gene>
    <name evidence="2" type="ORF">FJZ47_12875</name>
</gene>
<comment type="caution">
    <text evidence="2">The sequence shown here is derived from an EMBL/GenBank/DDBJ whole genome shotgun (WGS) entry which is preliminary data.</text>
</comment>
<protein>
    <recommendedName>
        <fullName evidence="1">RNA ligase domain-containing protein</fullName>
    </recommendedName>
</protein>
<evidence type="ECO:0000313" key="3">
    <source>
        <dbReference type="Proteomes" id="UP000712673"/>
    </source>
</evidence>
<dbReference type="SUPFAM" id="SSF56091">
    <property type="entry name" value="DNA ligase/mRNA capping enzyme, catalytic domain"/>
    <property type="match status" value="1"/>
</dbReference>
<sequence>MREHYGIGKYLPPVRFDAGDAEPNHPLFERYTAIENLRHFPMVIQPEEEIILTEKIHGTNVRLGLIEGVMLAGSHGLQRKRPAPEALATHTYWFPSTLESVATLLDTLRARHRQVILFGEVYGSRVQKLDYGQKGTMGFAAFDLFTDGKYVAYDVFQDLCTTHGVPTVPELGRGLYSLEFVQSSSRGRTTLPGQHIREGVVVRPARERTDARLGRVIFKYINDDYLLNT</sequence>
<proteinExistence type="predicted"/>
<accession>A0A938B196</accession>
<evidence type="ECO:0000313" key="2">
    <source>
        <dbReference type="EMBL" id="MBM3224682.1"/>
    </source>
</evidence>
<dbReference type="InterPro" id="IPR021122">
    <property type="entry name" value="RNA_ligase_dom_REL/Rnl2"/>
</dbReference>
<dbReference type="Gene3D" id="3.30.470.30">
    <property type="entry name" value="DNA ligase/mRNA capping enzyme"/>
    <property type="match status" value="1"/>
</dbReference>
<feature type="domain" description="RNA ligase" evidence="1">
    <location>
        <begin position="48"/>
        <end position="221"/>
    </location>
</feature>